<evidence type="ECO:0000313" key="1">
    <source>
        <dbReference type="EMBL" id="WHZ58756.1"/>
    </source>
</evidence>
<dbReference type="EMBL" id="CP126116">
    <property type="protein sequence ID" value="WHZ58756.1"/>
    <property type="molecule type" value="Genomic_DNA"/>
</dbReference>
<keyword evidence="2" id="KW-1185">Reference proteome</keyword>
<name>A0ACD4RED3_9BACI</name>
<organism evidence="1 2">
    <name type="scientific">Metabacillus hrfriensis</name>
    <dbReference type="NCBI Taxonomy" id="3048891"/>
    <lineage>
        <taxon>Bacteria</taxon>
        <taxon>Bacillati</taxon>
        <taxon>Bacillota</taxon>
        <taxon>Bacilli</taxon>
        <taxon>Bacillales</taxon>
        <taxon>Bacillaceae</taxon>
        <taxon>Metabacillus</taxon>
    </lineage>
</organism>
<sequence>MGKFVQEASEWIWRILVANVLWAGFTLLGIGVFGLFPSTVALFTVTRKWVQKDLDFSIWKVFKDTFKKEFMPANKLGIFFLGIGSFLYIDLKFAFAMQGTGSVILYFFLIFVSFLFVLTLIYFFPLYVHYHLSFFQYIKQPFILAILSPKTTILMGIGLFFIGYLIKSMPGLFPFIAGVFPAYWIMHVCYKRFTEVKTGIGKENTLVLYGK</sequence>
<proteinExistence type="predicted"/>
<protein>
    <submittedName>
        <fullName evidence="1">YesL family protein</fullName>
    </submittedName>
</protein>
<accession>A0ACD4RED3</accession>
<gene>
    <name evidence="1" type="ORF">QLQ22_05280</name>
</gene>
<evidence type="ECO:0000313" key="2">
    <source>
        <dbReference type="Proteomes" id="UP001226091"/>
    </source>
</evidence>
<reference evidence="2" key="1">
    <citation type="journal article" date="2025" name="Aquaculture">
        <title>Assessment of the bioflocculant production and safety properties of Metabacillus hrfriensis sp. nov. based on phenotypic and whole-genome sequencing analysis.</title>
        <authorList>
            <person name="Zhang R."/>
            <person name="Zhao Z."/>
            <person name="Luo L."/>
            <person name="Wang S."/>
            <person name="Guo K."/>
            <person name="Xu W."/>
        </authorList>
    </citation>
    <scope>NUCLEOTIDE SEQUENCE [LARGE SCALE GENOMIC DNA]</scope>
    <source>
        <strain evidence="2">CT-WN-B3</strain>
    </source>
</reference>
<dbReference type="Proteomes" id="UP001226091">
    <property type="component" value="Chromosome"/>
</dbReference>